<comment type="subcellular location">
    <subcellularLocation>
        <location evidence="1">Cell outer membrane</location>
        <topology evidence="1">Multi-pass membrane protein</topology>
    </subcellularLocation>
</comment>
<reference evidence="7" key="1">
    <citation type="submission" date="2019-08" db="EMBL/GenBank/DDBJ databases">
        <authorList>
            <person name="Kucharzyk K."/>
            <person name="Murdoch R.W."/>
            <person name="Higgins S."/>
            <person name="Loffler F."/>
        </authorList>
    </citation>
    <scope>NUCLEOTIDE SEQUENCE</scope>
</reference>
<dbReference type="Gene3D" id="2.170.130.10">
    <property type="entry name" value="TonB-dependent receptor, plug domain"/>
    <property type="match status" value="1"/>
</dbReference>
<dbReference type="InterPro" id="IPR008969">
    <property type="entry name" value="CarboxyPept-like_regulatory"/>
</dbReference>
<proteinExistence type="predicted"/>
<dbReference type="InterPro" id="IPR039426">
    <property type="entry name" value="TonB-dep_rcpt-like"/>
</dbReference>
<comment type="caution">
    <text evidence="7">The sequence shown here is derived from an EMBL/GenBank/DDBJ whole genome shotgun (WGS) entry which is preliminary data.</text>
</comment>
<dbReference type="Pfam" id="PF07660">
    <property type="entry name" value="STN"/>
    <property type="match status" value="1"/>
</dbReference>
<dbReference type="Gene3D" id="2.60.40.1120">
    <property type="entry name" value="Carboxypeptidase-like, regulatory domain"/>
    <property type="match status" value="1"/>
</dbReference>
<dbReference type="GO" id="GO:0009279">
    <property type="term" value="C:cell outer membrane"/>
    <property type="evidence" value="ECO:0007669"/>
    <property type="project" value="UniProtKB-SubCell"/>
</dbReference>
<dbReference type="NCBIfam" id="TIGR04057">
    <property type="entry name" value="SusC_RagA_signa"/>
    <property type="match status" value="1"/>
</dbReference>
<keyword evidence="3" id="KW-0812">Transmembrane</keyword>
<name>A0A644VCS0_9ZZZZ</name>
<dbReference type="AlphaFoldDB" id="A0A644VCS0"/>
<evidence type="ECO:0000256" key="5">
    <source>
        <dbReference type="ARBA" id="ARBA00023237"/>
    </source>
</evidence>
<gene>
    <name evidence="7" type="ORF">SDC9_35179</name>
</gene>
<keyword evidence="5" id="KW-0998">Cell outer membrane</keyword>
<dbReference type="InterPro" id="IPR036942">
    <property type="entry name" value="Beta-barrel_TonB_sf"/>
</dbReference>
<dbReference type="InterPro" id="IPR023996">
    <property type="entry name" value="TonB-dep_OMP_SusC/RagA"/>
</dbReference>
<dbReference type="InterPro" id="IPR011662">
    <property type="entry name" value="Secretin/TonB_short_N"/>
</dbReference>
<evidence type="ECO:0000256" key="1">
    <source>
        <dbReference type="ARBA" id="ARBA00004571"/>
    </source>
</evidence>
<keyword evidence="2" id="KW-0813">Transport</keyword>
<accession>A0A644VCS0</accession>
<evidence type="ECO:0000259" key="6">
    <source>
        <dbReference type="SMART" id="SM00965"/>
    </source>
</evidence>
<dbReference type="Pfam" id="PF07715">
    <property type="entry name" value="Plug"/>
    <property type="match status" value="1"/>
</dbReference>
<dbReference type="InterPro" id="IPR012910">
    <property type="entry name" value="Plug_dom"/>
</dbReference>
<evidence type="ECO:0000256" key="2">
    <source>
        <dbReference type="ARBA" id="ARBA00022448"/>
    </source>
</evidence>
<keyword evidence="4" id="KW-0472">Membrane</keyword>
<dbReference type="SUPFAM" id="SSF49464">
    <property type="entry name" value="Carboxypeptidase regulatory domain-like"/>
    <property type="match status" value="1"/>
</dbReference>
<dbReference type="Pfam" id="PF13715">
    <property type="entry name" value="CarbopepD_reg_2"/>
    <property type="match status" value="1"/>
</dbReference>
<sequence length="1189" mass="134448">MKKSFTRRFYGYFFTSKKILRTMKLVTLFIIISTFSMAASNAFSQSKTLDLNIENGTIKEVLLEIKKQTNVSFLYNNKELNDSERVTLNVRDNSVDNVLSLLLKKQNLVYSVENNVILIYKPETGARVADKTLQANRRLVKGIITDERGEPIVGATIMEKGTTNGVITDMNGVFTLQIPGNGALLQVTYIGYVTQEVTVKNQSDVRIVLKEDLLALDEVVVVGYGTMRKKDLTGSIMQIRPDNIANETPKTVQDILRGSPGLSVGYDASAKGGGSMMLRGQRSVYTDGGHNNPLLILDGMIFYGELSEINPDDIAQIDILKDASATAIYGARAASGVIIIVTKKGKEGKPVINVTTNIGWTEKSTYRERFGTDAYMQHRQDWFTKNTYGVNPETGVYEAYQTGVYENQPGYFIRPDQLPSSVSIENWRAYTSNLSDESDLSIWGKRMGLKGNALDNYLAGRTVDWAKKSFRTGFNQDYNASVSGASEKVNYYLSMGYLNNEGAVISDSYRAVRANMKIDAKVNKWFEIGANVNFQDRSDGNIDMDLDQSLRNSPYADYADETGKPVQYPLSSDFNQRGYNYDFQKQYLELEKGYTVLNSILNAKVKLPFNITYTFNASPRYQFFYDRYFMSASLPDSNPKDRGANREQTKDFDWSLNNTITWENTFKEKHRTILTLVQEAEERSSWTDRIEARNILPSDALGFHNTKNGSKENSSYSTSDSRQTADALLARLFYSYDNRYMLTTSIRRDGYSAFGASNPYATFPSVALAWSFADESFFKWNHIMSTGKLRASYGKNGNRSLSNPYVALANLYEGAGKMQGYLNQAGELDLIRYLMADRLANPNLQWEKTASWNFGLDFGFLNDRISGNIEYYDMRTHDMIMNQRLPSFTGFTNITTNLGQVDNRGFEISLKTLNIKNRTFEWTTTLGFSFNKNEIKHLYYENENVLDPQGNIIGTREMNDISNGWFIGEPISSIWNYRVTGIWQANEVEEAKKYGQVPGDPKVANNYTADDVIKPDGTVVPVYNDKDKEFLGQTTPPIHWSIRNEFVLWQNLSISFNIYSRMGHKSLSGNYLNNDDDGGRLNYGLLNLPAKEYWTVTNPTNEYGRIEAKGPTGAAGAEKLYDRSFIRLDNISVGYTLPKKWTSKLDVERVKVYGNVRNVAVWAKDWEYGDPETGGLATRIYSLGLNLSF</sequence>
<dbReference type="InterPro" id="IPR037066">
    <property type="entry name" value="Plug_dom_sf"/>
</dbReference>
<dbReference type="FunFam" id="2.60.40.1120:FF:000003">
    <property type="entry name" value="Outer membrane protein Omp121"/>
    <property type="match status" value="1"/>
</dbReference>
<dbReference type="Gene3D" id="2.40.170.20">
    <property type="entry name" value="TonB-dependent receptor, beta-barrel domain"/>
    <property type="match status" value="1"/>
</dbReference>
<evidence type="ECO:0000313" key="7">
    <source>
        <dbReference type="EMBL" id="MPL89146.1"/>
    </source>
</evidence>
<evidence type="ECO:0000256" key="4">
    <source>
        <dbReference type="ARBA" id="ARBA00023136"/>
    </source>
</evidence>
<organism evidence="7">
    <name type="scientific">bioreactor metagenome</name>
    <dbReference type="NCBI Taxonomy" id="1076179"/>
    <lineage>
        <taxon>unclassified sequences</taxon>
        <taxon>metagenomes</taxon>
        <taxon>ecological metagenomes</taxon>
    </lineage>
</organism>
<dbReference type="PROSITE" id="PS52016">
    <property type="entry name" value="TONB_DEPENDENT_REC_3"/>
    <property type="match status" value="1"/>
</dbReference>
<protein>
    <recommendedName>
        <fullName evidence="6">Secretin/TonB short N-terminal domain-containing protein</fullName>
    </recommendedName>
</protein>
<dbReference type="SMART" id="SM00965">
    <property type="entry name" value="STN"/>
    <property type="match status" value="1"/>
</dbReference>
<feature type="domain" description="Secretin/TonB short N-terminal" evidence="6">
    <location>
        <begin position="71"/>
        <end position="122"/>
    </location>
</feature>
<dbReference type="InterPro" id="IPR023997">
    <property type="entry name" value="TonB-dep_OMP_SusC/RagA_CS"/>
</dbReference>
<dbReference type="Gene3D" id="3.55.50.30">
    <property type="match status" value="1"/>
</dbReference>
<evidence type="ECO:0000256" key="3">
    <source>
        <dbReference type="ARBA" id="ARBA00022692"/>
    </source>
</evidence>
<dbReference type="SUPFAM" id="SSF56935">
    <property type="entry name" value="Porins"/>
    <property type="match status" value="1"/>
</dbReference>
<dbReference type="EMBL" id="VSSQ01000274">
    <property type="protein sequence ID" value="MPL89146.1"/>
    <property type="molecule type" value="Genomic_DNA"/>
</dbReference>
<dbReference type="NCBIfam" id="TIGR04056">
    <property type="entry name" value="OMP_RagA_SusC"/>
    <property type="match status" value="1"/>
</dbReference>